<reference evidence="1 2" key="1">
    <citation type="submission" date="2019-05" db="EMBL/GenBank/DDBJ databases">
        <title>Another draft genome of Portunus trituberculatus and its Hox gene families provides insights of decapod evolution.</title>
        <authorList>
            <person name="Jeong J.-H."/>
            <person name="Song I."/>
            <person name="Kim S."/>
            <person name="Choi T."/>
            <person name="Kim D."/>
            <person name="Ryu S."/>
            <person name="Kim W."/>
        </authorList>
    </citation>
    <scope>NUCLEOTIDE SEQUENCE [LARGE SCALE GENOMIC DNA]</scope>
    <source>
        <tissue evidence="1">Muscle</tissue>
    </source>
</reference>
<evidence type="ECO:0000313" key="2">
    <source>
        <dbReference type="Proteomes" id="UP000324222"/>
    </source>
</evidence>
<protein>
    <submittedName>
        <fullName evidence="1">Uncharacterized protein</fullName>
    </submittedName>
</protein>
<keyword evidence="2" id="KW-1185">Reference proteome</keyword>
<dbReference type="AlphaFoldDB" id="A0A5B7HVB1"/>
<sequence>MFKALLYLLKRLQQIPKLYTVEQTVTYQTICNECLVTWGIKPIRINTTQCLSHSYTSVSMVQFRSPPQCFHDALIGV</sequence>
<name>A0A5B7HVB1_PORTR</name>
<comment type="caution">
    <text evidence="1">The sequence shown here is derived from an EMBL/GenBank/DDBJ whole genome shotgun (WGS) entry which is preliminary data.</text>
</comment>
<proteinExistence type="predicted"/>
<dbReference type="Proteomes" id="UP000324222">
    <property type="component" value="Unassembled WGS sequence"/>
</dbReference>
<organism evidence="1 2">
    <name type="scientific">Portunus trituberculatus</name>
    <name type="common">Swimming crab</name>
    <name type="synonym">Neptunus trituberculatus</name>
    <dbReference type="NCBI Taxonomy" id="210409"/>
    <lineage>
        <taxon>Eukaryota</taxon>
        <taxon>Metazoa</taxon>
        <taxon>Ecdysozoa</taxon>
        <taxon>Arthropoda</taxon>
        <taxon>Crustacea</taxon>
        <taxon>Multicrustacea</taxon>
        <taxon>Malacostraca</taxon>
        <taxon>Eumalacostraca</taxon>
        <taxon>Eucarida</taxon>
        <taxon>Decapoda</taxon>
        <taxon>Pleocyemata</taxon>
        <taxon>Brachyura</taxon>
        <taxon>Eubrachyura</taxon>
        <taxon>Portunoidea</taxon>
        <taxon>Portunidae</taxon>
        <taxon>Portuninae</taxon>
        <taxon>Portunus</taxon>
    </lineage>
</organism>
<accession>A0A5B7HVB1</accession>
<gene>
    <name evidence="1" type="ORF">E2C01_067972</name>
</gene>
<evidence type="ECO:0000313" key="1">
    <source>
        <dbReference type="EMBL" id="MPC73636.1"/>
    </source>
</evidence>
<dbReference type="EMBL" id="VSRR010037198">
    <property type="protein sequence ID" value="MPC73636.1"/>
    <property type="molecule type" value="Genomic_DNA"/>
</dbReference>